<dbReference type="SUPFAM" id="SSF53383">
    <property type="entry name" value="PLP-dependent transferases"/>
    <property type="match status" value="1"/>
</dbReference>
<proteinExistence type="inferred from homology"/>
<evidence type="ECO:0000313" key="13">
    <source>
        <dbReference type="EMBL" id="MBP2623252.1"/>
    </source>
</evidence>
<dbReference type="EMBL" id="PRDG01000002">
    <property type="protein sequence ID" value="MBP2623252.1"/>
    <property type="molecule type" value="Genomic_DNA"/>
</dbReference>
<organism evidence="13 14">
    <name type="scientific">Streptococcus oricebi</name>
    <dbReference type="NCBI Taxonomy" id="1547447"/>
    <lineage>
        <taxon>Bacteria</taxon>
        <taxon>Bacillati</taxon>
        <taxon>Bacillota</taxon>
        <taxon>Bacilli</taxon>
        <taxon>Lactobacillales</taxon>
        <taxon>Streptococcaceae</taxon>
        <taxon>Streptococcus</taxon>
    </lineage>
</organism>
<dbReference type="NCBIfam" id="NF002806">
    <property type="entry name" value="PRK02948.1"/>
    <property type="match status" value="1"/>
</dbReference>
<dbReference type="PIRSF" id="PIRSF005572">
    <property type="entry name" value="NifS"/>
    <property type="match status" value="1"/>
</dbReference>
<keyword evidence="5" id="KW-0479">Metal-binding</keyword>
<evidence type="ECO:0000256" key="7">
    <source>
        <dbReference type="ARBA" id="ARBA00023004"/>
    </source>
</evidence>
<dbReference type="InterPro" id="IPR015422">
    <property type="entry name" value="PyrdxlP-dep_Trfase_small"/>
</dbReference>
<feature type="coiled-coil region" evidence="11">
    <location>
        <begin position="237"/>
        <end position="271"/>
    </location>
</feature>
<comment type="similarity">
    <text evidence="2">Belongs to the class-V pyridoxal-phosphate-dependent aminotransferase family. NifS/IscS subfamily.</text>
</comment>
<comment type="caution">
    <text evidence="13">The sequence shown here is derived from an EMBL/GenBank/DDBJ whole genome shotgun (WGS) entry which is preliminary data.</text>
</comment>
<feature type="domain" description="Aminotransferase class V" evidence="12">
    <location>
        <begin position="2"/>
        <end position="360"/>
    </location>
</feature>
<evidence type="ECO:0000313" key="14">
    <source>
        <dbReference type="Proteomes" id="UP001519296"/>
    </source>
</evidence>
<evidence type="ECO:0000256" key="8">
    <source>
        <dbReference type="ARBA" id="ARBA00023014"/>
    </source>
</evidence>
<evidence type="ECO:0000256" key="6">
    <source>
        <dbReference type="ARBA" id="ARBA00022898"/>
    </source>
</evidence>
<dbReference type="InterPro" id="IPR016454">
    <property type="entry name" value="Cysteine_dSase"/>
</dbReference>
<evidence type="ECO:0000256" key="9">
    <source>
        <dbReference type="ARBA" id="ARBA00050776"/>
    </source>
</evidence>
<evidence type="ECO:0000256" key="4">
    <source>
        <dbReference type="ARBA" id="ARBA00022679"/>
    </source>
</evidence>
<comment type="cofactor">
    <cofactor evidence="1 10">
        <name>pyridoxal 5'-phosphate</name>
        <dbReference type="ChEBI" id="CHEBI:597326"/>
    </cofactor>
</comment>
<dbReference type="InterPro" id="IPR000192">
    <property type="entry name" value="Aminotrans_V_dom"/>
</dbReference>
<dbReference type="Gene3D" id="3.40.640.10">
    <property type="entry name" value="Type I PLP-dependent aspartate aminotransferase-like (Major domain)"/>
    <property type="match status" value="1"/>
</dbReference>
<sequence>MIYLDNAATSPLSQAALTAMIQVLEETFGNPSSTHSHGRAASKILRQARSRLAQLLNCQDQDLIFTSGGTESNNLAIKGYALAHQNRGKHLITTAIEHHSVLDTIQYLVDRFGFEASYIKPKDGKITAQQVQEALRPDTILVSTMYANNETGYLLPIQEISQLLKDHPAAYHVDAVQVMGKLPINLQELGVDFLSASAHKFHGPKGVGFLYAKQVQFDKLLHGGSQENKRRAGTENLAAIQAMVVALEESLDNYQDKLDKVEGLRQEVLSQLEQDQIDFYLNQAQPQLPHIINIGFPKVTNDSLLLRLDLAGISISTGSACTAGTIEPSHVLAAFYGPNSTRLTESVRISLSDQNSLAEMNLFVEKLKEILGG</sequence>
<keyword evidence="8" id="KW-0411">Iron-sulfur</keyword>
<dbReference type="Gene3D" id="3.90.1150.10">
    <property type="entry name" value="Aspartate Aminotransferase, domain 1"/>
    <property type="match status" value="1"/>
</dbReference>
<evidence type="ECO:0000259" key="12">
    <source>
        <dbReference type="Pfam" id="PF00266"/>
    </source>
</evidence>
<dbReference type="InterPro" id="IPR015424">
    <property type="entry name" value="PyrdxlP-dep_Trfase"/>
</dbReference>
<dbReference type="InterPro" id="IPR015421">
    <property type="entry name" value="PyrdxlP-dep_Trfase_major"/>
</dbReference>
<dbReference type="InterPro" id="IPR020578">
    <property type="entry name" value="Aminotrans_V_PyrdxlP_BS"/>
</dbReference>
<dbReference type="Gene3D" id="1.10.260.50">
    <property type="match status" value="1"/>
</dbReference>
<keyword evidence="14" id="KW-1185">Reference proteome</keyword>
<dbReference type="RefSeq" id="WP_209627731.1">
    <property type="nucleotide sequence ID" value="NZ_PRDG01000002.1"/>
</dbReference>
<reference evidence="13 14" key="1">
    <citation type="submission" date="2018-02" db="EMBL/GenBank/DDBJ databases">
        <title>Draft genome sequence of Streptococcus oricebi CCUG 70868T type strain.</title>
        <authorList>
            <person name="Mendez V."/>
            <person name="Salva-Serra F."/>
            <person name="Jaen-Luchoro D."/>
            <person name="Gonzales-Siles L."/>
            <person name="Karlsson R."/>
            <person name="Engstrom-Jakobsson H."/>
            <person name="Busquets A."/>
            <person name="Gomila M."/>
            <person name="Pineiro-Iglesias B."/>
            <person name="Bennasar-Figueras A."/>
            <person name="Seeger M."/>
            <person name="Moore E."/>
        </authorList>
    </citation>
    <scope>NUCLEOTIDE SEQUENCE [LARGE SCALE GENOMIC DNA]</scope>
    <source>
        <strain evidence="13 14">CCUG 70868</strain>
    </source>
</reference>
<evidence type="ECO:0000256" key="10">
    <source>
        <dbReference type="RuleBase" id="RU004504"/>
    </source>
</evidence>
<gene>
    <name evidence="13" type="ORF">C4K46_04790</name>
</gene>
<protein>
    <recommendedName>
        <fullName evidence="3">cysteine desulfurase</fullName>
        <ecNumber evidence="3">2.8.1.7</ecNumber>
    </recommendedName>
</protein>
<keyword evidence="11" id="KW-0175">Coiled coil</keyword>
<evidence type="ECO:0000256" key="5">
    <source>
        <dbReference type="ARBA" id="ARBA00022723"/>
    </source>
</evidence>
<dbReference type="Proteomes" id="UP001519296">
    <property type="component" value="Unassembled WGS sequence"/>
</dbReference>
<dbReference type="PANTHER" id="PTHR11601">
    <property type="entry name" value="CYSTEINE DESULFURYLASE FAMILY MEMBER"/>
    <property type="match status" value="1"/>
</dbReference>
<comment type="catalytic activity">
    <reaction evidence="9">
        <text>(sulfur carrier)-H + L-cysteine = (sulfur carrier)-SH + L-alanine</text>
        <dbReference type="Rhea" id="RHEA:43892"/>
        <dbReference type="Rhea" id="RHEA-COMP:14737"/>
        <dbReference type="Rhea" id="RHEA-COMP:14739"/>
        <dbReference type="ChEBI" id="CHEBI:29917"/>
        <dbReference type="ChEBI" id="CHEBI:35235"/>
        <dbReference type="ChEBI" id="CHEBI:57972"/>
        <dbReference type="ChEBI" id="CHEBI:64428"/>
        <dbReference type="EC" id="2.8.1.7"/>
    </reaction>
</comment>
<evidence type="ECO:0000256" key="3">
    <source>
        <dbReference type="ARBA" id="ARBA00012239"/>
    </source>
</evidence>
<accession>A0ABS5B341</accession>
<dbReference type="PROSITE" id="PS00595">
    <property type="entry name" value="AA_TRANSFER_CLASS_5"/>
    <property type="match status" value="1"/>
</dbReference>
<keyword evidence="7" id="KW-0408">Iron</keyword>
<dbReference type="Pfam" id="PF00266">
    <property type="entry name" value="Aminotran_5"/>
    <property type="match status" value="1"/>
</dbReference>
<name>A0ABS5B341_9STRE</name>
<evidence type="ECO:0000256" key="11">
    <source>
        <dbReference type="SAM" id="Coils"/>
    </source>
</evidence>
<evidence type="ECO:0000256" key="2">
    <source>
        <dbReference type="ARBA" id="ARBA00006490"/>
    </source>
</evidence>
<keyword evidence="6" id="KW-0663">Pyridoxal phosphate</keyword>
<evidence type="ECO:0000256" key="1">
    <source>
        <dbReference type="ARBA" id="ARBA00001933"/>
    </source>
</evidence>
<keyword evidence="4" id="KW-0808">Transferase</keyword>
<dbReference type="EC" id="2.8.1.7" evidence="3"/>
<dbReference type="PANTHER" id="PTHR11601:SF34">
    <property type="entry name" value="CYSTEINE DESULFURASE"/>
    <property type="match status" value="1"/>
</dbReference>